<protein>
    <submittedName>
        <fullName evidence="2 3">Uncharacterized protein</fullName>
    </submittedName>
</protein>
<reference evidence="3" key="3">
    <citation type="submission" date="2018-08" db="UniProtKB">
        <authorList>
            <consortium name="EnsemblPlants"/>
        </authorList>
    </citation>
    <scope>IDENTIFICATION</scope>
    <source>
        <strain evidence="3">cv. Bd21</strain>
    </source>
</reference>
<organism evidence="2">
    <name type="scientific">Brachypodium distachyon</name>
    <name type="common">Purple false brome</name>
    <name type="synonym">Trachynia distachya</name>
    <dbReference type="NCBI Taxonomy" id="15368"/>
    <lineage>
        <taxon>Eukaryota</taxon>
        <taxon>Viridiplantae</taxon>
        <taxon>Streptophyta</taxon>
        <taxon>Embryophyta</taxon>
        <taxon>Tracheophyta</taxon>
        <taxon>Spermatophyta</taxon>
        <taxon>Magnoliopsida</taxon>
        <taxon>Liliopsida</taxon>
        <taxon>Poales</taxon>
        <taxon>Poaceae</taxon>
        <taxon>BOP clade</taxon>
        <taxon>Pooideae</taxon>
        <taxon>Stipodae</taxon>
        <taxon>Brachypodieae</taxon>
        <taxon>Brachypodium</taxon>
    </lineage>
</organism>
<evidence type="ECO:0000313" key="2">
    <source>
        <dbReference type="EMBL" id="KQK02198.1"/>
    </source>
</evidence>
<reference evidence="2" key="2">
    <citation type="submission" date="2017-06" db="EMBL/GenBank/DDBJ databases">
        <title>WGS assembly of Brachypodium distachyon.</title>
        <authorList>
            <consortium name="The International Brachypodium Initiative"/>
            <person name="Lucas S."/>
            <person name="Harmon-Smith M."/>
            <person name="Lail K."/>
            <person name="Tice H."/>
            <person name="Grimwood J."/>
            <person name="Bruce D."/>
            <person name="Barry K."/>
            <person name="Shu S."/>
            <person name="Lindquist E."/>
            <person name="Wang M."/>
            <person name="Pitluck S."/>
            <person name="Vogel J.P."/>
            <person name="Garvin D.F."/>
            <person name="Mockler T.C."/>
            <person name="Schmutz J."/>
            <person name="Rokhsar D."/>
            <person name="Bevan M.W."/>
        </authorList>
    </citation>
    <scope>NUCLEOTIDE SEQUENCE</scope>
    <source>
        <strain evidence="2">Bd21</strain>
    </source>
</reference>
<gene>
    <name evidence="3" type="primary">LOC104583888</name>
    <name evidence="2" type="ORF">BRADI_3g60941v3</name>
</gene>
<name>A0A0Q3MD16_BRADI</name>
<evidence type="ECO:0000313" key="4">
    <source>
        <dbReference type="Proteomes" id="UP000008810"/>
    </source>
</evidence>
<keyword evidence="4" id="KW-1185">Reference proteome</keyword>
<evidence type="ECO:0000313" key="3">
    <source>
        <dbReference type="EnsemblPlants" id="KQK02198"/>
    </source>
</evidence>
<dbReference type="Proteomes" id="UP000008810">
    <property type="component" value="Chromosome 3"/>
</dbReference>
<sequence length="284" mass="31399">MVIYTPRSGPTPSSVPLSPTSPSPTQQHQRWRWPKPIPPPSPLLPAVLLPAELALSPMEGRFVYGQEVIFGTRSECDADNWTCTECNIINKSQQFLIFTIPAFTCTSCKKPFAGDFDFCLASVMANGLPLVDKVLCEKDGEGNCIAYAIVQSIGIIHRIHIALASNNGKLDIGLAKMPVEREVLIDAYSKKFPVEVGQVGGVHKLIHMCQDVVEHGVELKPKGTPEVFWRFSHCPRWMFLRRHSSLLCRPLEVSALLLLELFAQPLELVVLASEGCRAQAALSR</sequence>
<dbReference type="Gramene" id="KQK02198">
    <property type="protein sequence ID" value="KQK02198"/>
    <property type="gene ID" value="BRADI_3g60941v3"/>
</dbReference>
<dbReference type="EMBL" id="CM000882">
    <property type="protein sequence ID" value="KQK02198.1"/>
    <property type="molecule type" value="Genomic_DNA"/>
</dbReference>
<evidence type="ECO:0000256" key="1">
    <source>
        <dbReference type="SAM" id="MobiDB-lite"/>
    </source>
</evidence>
<reference evidence="2 3" key="1">
    <citation type="journal article" date="2010" name="Nature">
        <title>Genome sequencing and analysis of the model grass Brachypodium distachyon.</title>
        <authorList>
            <consortium name="International Brachypodium Initiative"/>
        </authorList>
    </citation>
    <scope>NUCLEOTIDE SEQUENCE [LARGE SCALE GENOMIC DNA]</scope>
    <source>
        <strain evidence="2">Bd21</strain>
        <strain evidence="3">cv. Bd21</strain>
    </source>
</reference>
<dbReference type="EnsemblPlants" id="KQK02198">
    <property type="protein sequence ID" value="KQK02198"/>
    <property type="gene ID" value="BRADI_3g60941v3"/>
</dbReference>
<dbReference type="AlphaFoldDB" id="A0A0Q3MD16"/>
<feature type="compositionally biased region" description="Low complexity" evidence="1">
    <location>
        <begin position="8"/>
        <end position="25"/>
    </location>
</feature>
<dbReference type="RefSeq" id="XP_024316805.1">
    <property type="nucleotide sequence ID" value="XM_024461037.1"/>
</dbReference>
<dbReference type="ExpressionAtlas" id="A0A0Q3MD16">
    <property type="expression patterns" value="baseline"/>
</dbReference>
<proteinExistence type="predicted"/>
<accession>A0A0Q3MD16</accession>
<feature type="region of interest" description="Disordered" evidence="1">
    <location>
        <begin position="1"/>
        <end position="35"/>
    </location>
</feature>
<dbReference type="GeneID" id="104583888"/>